<dbReference type="GeneID" id="101502451"/>
<dbReference type="RefSeq" id="XP_073223107.1">
    <property type="nucleotide sequence ID" value="XM_073367006.1"/>
</dbReference>
<dbReference type="RefSeq" id="XP_027188972.1">
    <property type="nucleotide sequence ID" value="XM_027333171.1"/>
</dbReference>
<reference evidence="2" key="2">
    <citation type="submission" date="2025-08" db="UniProtKB">
        <authorList>
            <consortium name="RefSeq"/>
        </authorList>
    </citation>
    <scope>IDENTIFICATION</scope>
    <source>
        <tissue evidence="2">Etiolated seedlings</tissue>
    </source>
</reference>
<reference evidence="1" key="1">
    <citation type="journal article" date="2013" name="Nat. Biotechnol.">
        <title>Draft genome sequence of chickpea (Cicer arietinum) provides a resource for trait improvement.</title>
        <authorList>
            <person name="Varshney R.K."/>
            <person name="Song C."/>
            <person name="Saxena R.K."/>
            <person name="Azam S."/>
            <person name="Yu S."/>
            <person name="Sharpe A.G."/>
            <person name="Cannon S."/>
            <person name="Baek J."/>
            <person name="Rosen B.D."/>
            <person name="Tar'an B."/>
            <person name="Millan T."/>
            <person name="Zhang X."/>
            <person name="Ramsay L.D."/>
            <person name="Iwata A."/>
            <person name="Wang Y."/>
            <person name="Nelson W."/>
            <person name="Farmer A.D."/>
            <person name="Gaur P.M."/>
            <person name="Soderlund C."/>
            <person name="Penmetsa R.V."/>
            <person name="Xu C."/>
            <person name="Bharti A.K."/>
            <person name="He W."/>
            <person name="Winter P."/>
            <person name="Zhao S."/>
            <person name="Hane J.K."/>
            <person name="Carrasquilla-Garcia N."/>
            <person name="Condie J.A."/>
            <person name="Upadhyaya H.D."/>
            <person name="Luo M.C."/>
            <person name="Thudi M."/>
            <person name="Gowda C.L."/>
            <person name="Singh N.P."/>
            <person name="Lichtenzveig J."/>
            <person name="Gali K.K."/>
            <person name="Rubio J."/>
            <person name="Nadarajan N."/>
            <person name="Dolezel J."/>
            <person name="Bansal K.C."/>
            <person name="Xu X."/>
            <person name="Edwards D."/>
            <person name="Zhang G."/>
            <person name="Kahl G."/>
            <person name="Gil J."/>
            <person name="Singh K.B."/>
            <person name="Datta S.K."/>
            <person name="Jackson S.A."/>
            <person name="Wang J."/>
            <person name="Cook D.R."/>
        </authorList>
    </citation>
    <scope>NUCLEOTIDE SEQUENCE [LARGE SCALE GENOMIC DNA]</scope>
    <source>
        <strain evidence="1">cv. CDC Frontier</strain>
    </source>
</reference>
<proteinExistence type="predicted"/>
<dbReference type="AlphaFoldDB" id="A0A1S2Y2S6"/>
<name>A0A1S2Y2S6_CICAR</name>
<protein>
    <submittedName>
        <fullName evidence="2">Uncharacterized protein LOC101502451</fullName>
    </submittedName>
</protein>
<organism evidence="1 2">
    <name type="scientific">Cicer arietinum</name>
    <name type="common">Chickpea</name>
    <name type="synonym">Garbanzo</name>
    <dbReference type="NCBI Taxonomy" id="3827"/>
    <lineage>
        <taxon>Eukaryota</taxon>
        <taxon>Viridiplantae</taxon>
        <taxon>Streptophyta</taxon>
        <taxon>Embryophyta</taxon>
        <taxon>Tracheophyta</taxon>
        <taxon>Spermatophyta</taxon>
        <taxon>Magnoliopsida</taxon>
        <taxon>eudicotyledons</taxon>
        <taxon>Gunneridae</taxon>
        <taxon>Pentapetalae</taxon>
        <taxon>rosids</taxon>
        <taxon>fabids</taxon>
        <taxon>Fabales</taxon>
        <taxon>Fabaceae</taxon>
        <taxon>Papilionoideae</taxon>
        <taxon>50 kb inversion clade</taxon>
        <taxon>NPAAA clade</taxon>
        <taxon>Hologalegina</taxon>
        <taxon>IRL clade</taxon>
        <taxon>Cicereae</taxon>
        <taxon>Cicer</taxon>
    </lineage>
</organism>
<dbReference type="STRING" id="3827.A0A1S2Y2S6"/>
<evidence type="ECO:0000313" key="2">
    <source>
        <dbReference type="RefSeq" id="XP_027188972.1"/>
    </source>
</evidence>
<dbReference type="RefSeq" id="XP_073223103.1">
    <property type="nucleotide sequence ID" value="XM_073367002.1"/>
</dbReference>
<dbReference type="PaxDb" id="3827-XP_004498463.1"/>
<dbReference type="RefSeq" id="XP_073223106.1">
    <property type="nucleotide sequence ID" value="XM_073367005.1"/>
</dbReference>
<dbReference type="RefSeq" id="XP_073223105.1">
    <property type="nucleotide sequence ID" value="XM_073367004.1"/>
</dbReference>
<dbReference type="OrthoDB" id="73612at2759"/>
<dbReference type="RefSeq" id="XP_073223109.1">
    <property type="nucleotide sequence ID" value="XM_073367008.1"/>
</dbReference>
<evidence type="ECO:0000313" key="1">
    <source>
        <dbReference type="Proteomes" id="UP000087171"/>
    </source>
</evidence>
<sequence length="129" mass="14680">MKLNLNIENLKQALDYTPLSGFHGVISGFLVSIKQIIPDQEIPFLKIKMKVLLCQSAFQEILKQMMNRQSSDDACVTSGELLEEIVAKESASLMKDSRRKREDIGKGLVHDQYQLRDAKTGKVMQRLRT</sequence>
<dbReference type="Proteomes" id="UP000087171">
    <property type="component" value="Chromosome Ca4"/>
</dbReference>
<gene>
    <name evidence="2" type="primary">LOC101502451</name>
</gene>
<accession>A0A1S2Y2S6</accession>
<dbReference type="RefSeq" id="XP_073223108.1">
    <property type="nucleotide sequence ID" value="XM_073367007.1"/>
</dbReference>
<keyword evidence="1" id="KW-1185">Reference proteome</keyword>
<dbReference type="RefSeq" id="XP_073223104.1">
    <property type="nucleotide sequence ID" value="XM_073367003.1"/>
</dbReference>